<evidence type="ECO:0000313" key="2">
    <source>
        <dbReference type="EMBL" id="OYD16955.1"/>
    </source>
</evidence>
<reference evidence="2 3" key="1">
    <citation type="submission" date="2017-07" db="EMBL/GenBank/DDBJ databases">
        <title>Recovery of genomes from metagenomes via a dereplication, aggregation, and scoring strategy.</title>
        <authorList>
            <person name="Sieber C.M."/>
            <person name="Probst A.J."/>
            <person name="Sharrar A."/>
            <person name="Thomas B.C."/>
            <person name="Hess M."/>
            <person name="Tringe S.G."/>
            <person name="Banfield J.F."/>
        </authorList>
    </citation>
    <scope>NUCLEOTIDE SEQUENCE [LARGE SCALE GENOMIC DNA]</scope>
    <source>
        <strain evidence="2">JGI_Cruoil_03_51_56</strain>
    </source>
</reference>
<gene>
    <name evidence="2" type="ORF">CH330_01415</name>
</gene>
<keyword evidence="1" id="KW-0472">Membrane</keyword>
<dbReference type="AlphaFoldDB" id="A0A235BZI8"/>
<protein>
    <submittedName>
        <fullName evidence="2">Uncharacterized protein</fullName>
    </submittedName>
</protein>
<feature type="transmembrane region" description="Helical" evidence="1">
    <location>
        <begin position="46"/>
        <end position="66"/>
    </location>
</feature>
<keyword evidence="1" id="KW-1133">Transmembrane helix</keyword>
<evidence type="ECO:0000313" key="3">
    <source>
        <dbReference type="Proteomes" id="UP000215559"/>
    </source>
</evidence>
<sequence>MKKMEKQFEHIIIGGLSGTVASIFIDVPLSKIGLLYTVTLKDSAGTWIWGIGTGDLITLLIGGLMFMEKIPGVSKEAGLGWLLSVVVSKISELAGTVQRVTGTWPNREWTITV</sequence>
<proteinExistence type="predicted"/>
<keyword evidence="1" id="KW-0812">Transmembrane</keyword>
<dbReference type="Proteomes" id="UP000215559">
    <property type="component" value="Unassembled WGS sequence"/>
</dbReference>
<evidence type="ECO:0000256" key="1">
    <source>
        <dbReference type="SAM" id="Phobius"/>
    </source>
</evidence>
<dbReference type="EMBL" id="NOZP01000031">
    <property type="protein sequence ID" value="OYD16955.1"/>
    <property type="molecule type" value="Genomic_DNA"/>
</dbReference>
<organism evidence="2 3">
    <name type="scientific">candidate division WOR-3 bacterium JGI_Cruoil_03_51_56</name>
    <dbReference type="NCBI Taxonomy" id="1973747"/>
    <lineage>
        <taxon>Bacteria</taxon>
        <taxon>Bacteria division WOR-3</taxon>
    </lineage>
</organism>
<name>A0A235BZI8_UNCW3</name>
<comment type="caution">
    <text evidence="2">The sequence shown here is derived from an EMBL/GenBank/DDBJ whole genome shotgun (WGS) entry which is preliminary data.</text>
</comment>
<feature type="transmembrane region" description="Helical" evidence="1">
    <location>
        <begin position="12"/>
        <end position="34"/>
    </location>
</feature>
<accession>A0A235BZI8</accession>